<dbReference type="KEGG" id="euz:DVS28_b0110"/>
<reference evidence="2 3" key="1">
    <citation type="submission" date="2018-09" db="EMBL/GenBank/DDBJ databases">
        <title>Complete genome sequence of Euzebya sp. DY32-46 isolated from seawater of Pacific Ocean.</title>
        <authorList>
            <person name="Xu L."/>
            <person name="Wu Y.-H."/>
            <person name="Xu X.-W."/>
        </authorList>
    </citation>
    <scope>NUCLEOTIDE SEQUENCE [LARGE SCALE GENOMIC DNA]</scope>
    <source>
        <strain evidence="2 3">DY32-46</strain>
        <plasmid evidence="3">pedy32-46i</plasmid>
    </source>
</reference>
<sequence>MVVSADRRCSGPRCLAPPGGDLAPTREAATRSPTQSLSPYRYHV</sequence>
<evidence type="ECO:0000313" key="3">
    <source>
        <dbReference type="Proteomes" id="UP000264006"/>
    </source>
</evidence>
<geneLocation type="plasmid" evidence="3">
    <name>pedy32-46i</name>
</geneLocation>
<protein>
    <submittedName>
        <fullName evidence="2">Uncharacterized protein</fullName>
    </submittedName>
</protein>
<dbReference type="EMBL" id="CP031166">
    <property type="protein sequence ID" value="AXV09880.1"/>
    <property type="molecule type" value="Genomic_DNA"/>
</dbReference>
<name>A0A346Y5Y3_9ACTN</name>
<dbReference type="AlphaFoldDB" id="A0A346Y5Y3"/>
<organism evidence="2 3">
    <name type="scientific">Euzebya pacifica</name>
    <dbReference type="NCBI Taxonomy" id="1608957"/>
    <lineage>
        <taxon>Bacteria</taxon>
        <taxon>Bacillati</taxon>
        <taxon>Actinomycetota</taxon>
        <taxon>Nitriliruptoria</taxon>
        <taxon>Euzebyales</taxon>
    </lineage>
</organism>
<proteinExistence type="predicted"/>
<feature type="region of interest" description="Disordered" evidence="1">
    <location>
        <begin position="1"/>
        <end position="44"/>
    </location>
</feature>
<evidence type="ECO:0000313" key="2">
    <source>
        <dbReference type="EMBL" id="AXV09880.1"/>
    </source>
</evidence>
<keyword evidence="2" id="KW-0614">Plasmid</keyword>
<keyword evidence="3" id="KW-1185">Reference proteome</keyword>
<evidence type="ECO:0000256" key="1">
    <source>
        <dbReference type="SAM" id="MobiDB-lite"/>
    </source>
</evidence>
<dbReference type="Proteomes" id="UP000264006">
    <property type="component" value="Plasmid pEDY32-46I"/>
</dbReference>
<gene>
    <name evidence="2" type="ORF">DVS28_b0110</name>
</gene>
<accession>A0A346Y5Y3</accession>